<dbReference type="OrthoDB" id="408631at2759"/>
<dbReference type="AlphaFoldDB" id="A0A165T2V6"/>
<dbReference type="InterPro" id="IPR029058">
    <property type="entry name" value="AB_hydrolase_fold"/>
</dbReference>
<evidence type="ECO:0000259" key="2">
    <source>
        <dbReference type="Pfam" id="PF07859"/>
    </source>
</evidence>
<dbReference type="PANTHER" id="PTHR48081">
    <property type="entry name" value="AB HYDROLASE SUPERFAMILY PROTEIN C4A8.06C"/>
    <property type="match status" value="1"/>
</dbReference>
<dbReference type="InterPro" id="IPR050300">
    <property type="entry name" value="GDXG_lipolytic_enzyme"/>
</dbReference>
<dbReference type="EMBL" id="KV429039">
    <property type="protein sequence ID" value="KZT72850.1"/>
    <property type="molecule type" value="Genomic_DNA"/>
</dbReference>
<feature type="domain" description="Alpha/beta hydrolase fold-3" evidence="2">
    <location>
        <begin position="92"/>
        <end position="306"/>
    </location>
</feature>
<dbReference type="SUPFAM" id="SSF53474">
    <property type="entry name" value="alpha/beta-Hydrolases"/>
    <property type="match status" value="1"/>
</dbReference>
<keyword evidence="1" id="KW-0378">Hydrolase</keyword>
<organism evidence="3 4">
    <name type="scientific">Daedalea quercina L-15889</name>
    <dbReference type="NCBI Taxonomy" id="1314783"/>
    <lineage>
        <taxon>Eukaryota</taxon>
        <taxon>Fungi</taxon>
        <taxon>Dikarya</taxon>
        <taxon>Basidiomycota</taxon>
        <taxon>Agaricomycotina</taxon>
        <taxon>Agaricomycetes</taxon>
        <taxon>Polyporales</taxon>
        <taxon>Fomitopsis</taxon>
    </lineage>
</organism>
<dbReference type="Gene3D" id="3.40.50.1820">
    <property type="entry name" value="alpha/beta hydrolase"/>
    <property type="match status" value="1"/>
</dbReference>
<evidence type="ECO:0000313" key="3">
    <source>
        <dbReference type="EMBL" id="KZT72850.1"/>
    </source>
</evidence>
<dbReference type="GO" id="GO:0016787">
    <property type="term" value="F:hydrolase activity"/>
    <property type="evidence" value="ECO:0007669"/>
    <property type="project" value="UniProtKB-KW"/>
</dbReference>
<dbReference type="PANTHER" id="PTHR48081:SF8">
    <property type="entry name" value="ALPHA_BETA HYDROLASE FOLD-3 DOMAIN-CONTAINING PROTEIN-RELATED"/>
    <property type="match status" value="1"/>
</dbReference>
<sequence length="334" mass="36339">MTEVGRQVHQPIHPDILKKLDPEFAAFHNANALYQVPLHLLPWDPAVRRGNPVNGASEPLKVGSIQDIPLSKFSVRVFTPEGSAPDAGWPVMIYFHGGGWTLGNIGTENAFCTNICKRAKAVVVSVDYRLGPENPYPAAVEDAVEALQWVYQNGKEKLNVDTTKIAVGGSSSGGNLAAVLAHKAIQAEPSIPLIFQLLVVPVTDNTVTTAGIPHKSWAENANTVQLTPGRMLWFRDNYLPNEKDRTAWDSSPLFAPEESFKKLPKAWVAVMELDILRDEGIAYADKMKAAGVDVEVKLYEAAPHPILAMDGVLEIGRRFVTDAANVTAKAFGTV</sequence>
<evidence type="ECO:0000256" key="1">
    <source>
        <dbReference type="ARBA" id="ARBA00022801"/>
    </source>
</evidence>
<protein>
    <submittedName>
        <fullName evidence="3">Lipase/ esterase</fullName>
    </submittedName>
</protein>
<proteinExistence type="predicted"/>
<dbReference type="Pfam" id="PF07859">
    <property type="entry name" value="Abhydrolase_3"/>
    <property type="match status" value="1"/>
</dbReference>
<gene>
    <name evidence="3" type="ORF">DAEQUDRAFT_722464</name>
</gene>
<dbReference type="Proteomes" id="UP000076727">
    <property type="component" value="Unassembled WGS sequence"/>
</dbReference>
<evidence type="ECO:0000313" key="4">
    <source>
        <dbReference type="Proteomes" id="UP000076727"/>
    </source>
</evidence>
<dbReference type="STRING" id="1314783.A0A165T2V6"/>
<dbReference type="InterPro" id="IPR013094">
    <property type="entry name" value="AB_hydrolase_3"/>
</dbReference>
<reference evidence="3 4" key="1">
    <citation type="journal article" date="2016" name="Mol. Biol. Evol.">
        <title>Comparative Genomics of Early-Diverging Mushroom-Forming Fungi Provides Insights into the Origins of Lignocellulose Decay Capabilities.</title>
        <authorList>
            <person name="Nagy L.G."/>
            <person name="Riley R."/>
            <person name="Tritt A."/>
            <person name="Adam C."/>
            <person name="Daum C."/>
            <person name="Floudas D."/>
            <person name="Sun H."/>
            <person name="Yadav J.S."/>
            <person name="Pangilinan J."/>
            <person name="Larsson K.H."/>
            <person name="Matsuura K."/>
            <person name="Barry K."/>
            <person name="Labutti K."/>
            <person name="Kuo R."/>
            <person name="Ohm R.A."/>
            <person name="Bhattacharya S.S."/>
            <person name="Shirouzu T."/>
            <person name="Yoshinaga Y."/>
            <person name="Martin F.M."/>
            <person name="Grigoriev I.V."/>
            <person name="Hibbett D.S."/>
        </authorList>
    </citation>
    <scope>NUCLEOTIDE SEQUENCE [LARGE SCALE GENOMIC DNA]</scope>
    <source>
        <strain evidence="3 4">L-15889</strain>
    </source>
</reference>
<keyword evidence="4" id="KW-1185">Reference proteome</keyword>
<name>A0A165T2V6_9APHY</name>
<accession>A0A165T2V6</accession>